<dbReference type="SMART" id="SM00156">
    <property type="entry name" value="PP2Ac"/>
    <property type="match status" value="1"/>
</dbReference>
<sequence length="418" mass="47794">MDKDLIANSNSKVTSFIFEQMFHLLTIEPDNLATVGRGTPLPSFEEFVLMKFLDSCIEAFSKSNKPFIELNTPLAVIGDLHGNFFDLLRIWKDIKDPFNLKILFLGDYVDRGEYQIETVTLLLLLARQYPNNIFLLRGNHEFRHVNGSHGFKEAVCARYSEELYEKYNQAFDYLPFAATIDNNYFCVHGGLSKRLMKLRSLSELNEIIKLPFKDDNDKFISDLVWSDPVDWAVEYISSQRGRGHRYGWNACQAFFNQFGKSMIIRAHESIDGGFKSNVNGLVLTVFSSSEYVNPTSQAGYLIIDEKGEFHRFFLPSKQFVSKTEASYENLVYEDDTTNIDLSKSMEINKAQFFEQITKGSPKKNLALTVSKTSNFRPFLASISLIRRPSKGKLTGRRIFHDPVKNSFKAIPSFVGDGL</sequence>
<keyword evidence="1" id="KW-0378">Hydrolase</keyword>
<dbReference type="GO" id="GO:0005737">
    <property type="term" value="C:cytoplasm"/>
    <property type="evidence" value="ECO:0007669"/>
    <property type="project" value="TreeGrafter"/>
</dbReference>
<organism evidence="3 4">
    <name type="scientific">Tritrichomonas foetus</name>
    <dbReference type="NCBI Taxonomy" id="1144522"/>
    <lineage>
        <taxon>Eukaryota</taxon>
        <taxon>Metamonada</taxon>
        <taxon>Parabasalia</taxon>
        <taxon>Tritrichomonadida</taxon>
        <taxon>Tritrichomonadidae</taxon>
        <taxon>Tritrichomonas</taxon>
    </lineage>
</organism>
<dbReference type="GO" id="GO:0005634">
    <property type="term" value="C:nucleus"/>
    <property type="evidence" value="ECO:0007669"/>
    <property type="project" value="TreeGrafter"/>
</dbReference>
<evidence type="ECO:0000313" key="4">
    <source>
        <dbReference type="Proteomes" id="UP000179807"/>
    </source>
</evidence>
<dbReference type="RefSeq" id="XP_068346902.1">
    <property type="nucleotide sequence ID" value="XM_068496102.1"/>
</dbReference>
<name>A0A1J4J8N7_9EUKA</name>
<dbReference type="PROSITE" id="PS00125">
    <property type="entry name" value="SER_THR_PHOSPHATASE"/>
    <property type="match status" value="1"/>
</dbReference>
<dbReference type="InterPro" id="IPR006186">
    <property type="entry name" value="Ser/Thr-sp_prot-phosphatase"/>
</dbReference>
<comment type="caution">
    <text evidence="3">The sequence shown here is derived from an EMBL/GenBank/DDBJ whole genome shotgun (WGS) entry which is preliminary data.</text>
</comment>
<dbReference type="InterPro" id="IPR029052">
    <property type="entry name" value="Metallo-depent_PP-like"/>
</dbReference>
<proteinExistence type="inferred from homology"/>
<dbReference type="Gene3D" id="3.60.21.10">
    <property type="match status" value="1"/>
</dbReference>
<comment type="catalytic activity">
    <reaction evidence="1">
        <text>O-phospho-L-threonyl-[protein] + H2O = L-threonyl-[protein] + phosphate</text>
        <dbReference type="Rhea" id="RHEA:47004"/>
        <dbReference type="Rhea" id="RHEA-COMP:11060"/>
        <dbReference type="Rhea" id="RHEA-COMP:11605"/>
        <dbReference type="ChEBI" id="CHEBI:15377"/>
        <dbReference type="ChEBI" id="CHEBI:30013"/>
        <dbReference type="ChEBI" id="CHEBI:43474"/>
        <dbReference type="ChEBI" id="CHEBI:61977"/>
        <dbReference type="EC" id="3.1.3.16"/>
    </reaction>
</comment>
<dbReference type="SUPFAM" id="SSF56300">
    <property type="entry name" value="Metallo-dependent phosphatases"/>
    <property type="match status" value="1"/>
</dbReference>
<dbReference type="PANTHER" id="PTHR11668:SF494">
    <property type="entry name" value="PROTEIN PHOSPHATASE, PUTATIVE-RELATED"/>
    <property type="match status" value="1"/>
</dbReference>
<dbReference type="GO" id="GO:0004722">
    <property type="term" value="F:protein serine/threonine phosphatase activity"/>
    <property type="evidence" value="ECO:0007669"/>
    <property type="project" value="UniProtKB-EC"/>
</dbReference>
<dbReference type="Proteomes" id="UP000179807">
    <property type="component" value="Unassembled WGS sequence"/>
</dbReference>
<evidence type="ECO:0000313" key="3">
    <source>
        <dbReference type="EMBL" id="OHS93765.1"/>
    </source>
</evidence>
<dbReference type="AlphaFoldDB" id="A0A1J4J8N7"/>
<dbReference type="GeneID" id="94830806"/>
<evidence type="ECO:0000256" key="1">
    <source>
        <dbReference type="RuleBase" id="RU004273"/>
    </source>
</evidence>
<accession>A0A1J4J8N7</accession>
<keyword evidence="4" id="KW-1185">Reference proteome</keyword>
<dbReference type="InterPro" id="IPR004843">
    <property type="entry name" value="Calcineurin-like_PHP"/>
</dbReference>
<dbReference type="VEuPathDB" id="TrichDB:TRFO_11559"/>
<dbReference type="CDD" id="cd00144">
    <property type="entry name" value="MPP_PPP_family"/>
    <property type="match status" value="1"/>
</dbReference>
<dbReference type="InterPro" id="IPR050341">
    <property type="entry name" value="PP1_catalytic_subunit"/>
</dbReference>
<protein>
    <recommendedName>
        <fullName evidence="1">Serine/threonine-protein phosphatase</fullName>
        <ecNumber evidence="1">3.1.3.16</ecNumber>
    </recommendedName>
</protein>
<comment type="similarity">
    <text evidence="1">Belongs to the PPP phosphatase family.</text>
</comment>
<dbReference type="EMBL" id="MLAK01001371">
    <property type="protein sequence ID" value="OHS93765.1"/>
    <property type="molecule type" value="Genomic_DNA"/>
</dbReference>
<reference evidence="3" key="1">
    <citation type="submission" date="2016-10" db="EMBL/GenBank/DDBJ databases">
        <authorList>
            <person name="Benchimol M."/>
            <person name="Almeida L.G."/>
            <person name="Vasconcelos A.T."/>
            <person name="Perreira-Neves A."/>
            <person name="Rosa I.A."/>
            <person name="Tasca T."/>
            <person name="Bogo M.R."/>
            <person name="de Souza W."/>
        </authorList>
    </citation>
    <scope>NUCLEOTIDE SEQUENCE [LARGE SCALE GENOMIC DNA]</scope>
    <source>
        <strain evidence="3">K</strain>
    </source>
</reference>
<dbReference type="EC" id="3.1.3.16" evidence="1"/>
<dbReference type="PANTHER" id="PTHR11668">
    <property type="entry name" value="SERINE/THREONINE PROTEIN PHOSPHATASE"/>
    <property type="match status" value="1"/>
</dbReference>
<evidence type="ECO:0000259" key="2">
    <source>
        <dbReference type="PROSITE" id="PS00125"/>
    </source>
</evidence>
<feature type="domain" description="Serine/threonine specific protein phosphatases" evidence="2">
    <location>
        <begin position="136"/>
        <end position="141"/>
    </location>
</feature>
<gene>
    <name evidence="3" type="ORF">TRFO_11559</name>
</gene>
<dbReference type="PRINTS" id="PR00114">
    <property type="entry name" value="STPHPHTASE"/>
</dbReference>
<dbReference type="Pfam" id="PF00149">
    <property type="entry name" value="Metallophos"/>
    <property type="match status" value="1"/>
</dbReference>